<keyword evidence="2" id="KW-0004">4Fe-4S</keyword>
<keyword evidence="6" id="KW-0411">Iron-sulfur</keyword>
<dbReference type="InterPro" id="IPR023885">
    <property type="entry name" value="4Fe4S-binding_SPASM_dom"/>
</dbReference>
<dbReference type="PANTHER" id="PTHR43273">
    <property type="entry name" value="ANAEROBIC SULFATASE-MATURATING ENZYME HOMOLOG ASLB-RELATED"/>
    <property type="match status" value="1"/>
</dbReference>
<sequence>MSTFFKADKGYHKYRQAKSITREDHGDLFPEAYWEYRDKWVDNPARQIVEEYPLHLGVEVTTLCNLKCTFCVRTLEIEKGTFRDIKHMSMDVFDSIVEQTSGGKVAGICLNAIGEPLMHPQIVEMVRHVKDAGGYLDTMFHTNAMLLTPELSEGLILAGLDQLIFSVDGSSKEEYERDRVGANYDTVVENVRTFHKIRTRLGSRLPIIRMTMIVRPTTTQESLDKFYKQWESIADIITFQELAEYAEKKAPCENREICSQPWQRLAVDVNGNILPCCEALVYSGKMILGNIKTDNIKDIWKGSKMEKMRSALKKHDYSKYPICKNCSIHT</sequence>
<dbReference type="InterPro" id="IPR007197">
    <property type="entry name" value="rSAM"/>
</dbReference>
<dbReference type="InterPro" id="IPR013785">
    <property type="entry name" value="Aldolase_TIM"/>
</dbReference>
<gene>
    <name evidence="9" type="ORF">SYK_24450</name>
</gene>
<dbReference type="EMBL" id="AP026709">
    <property type="protein sequence ID" value="BDQ38085.1"/>
    <property type="molecule type" value="Genomic_DNA"/>
</dbReference>
<keyword evidence="4" id="KW-0479">Metal-binding</keyword>
<dbReference type="NCBIfam" id="TIGR04085">
    <property type="entry name" value="rSAM_more_4Fe4S"/>
    <property type="match status" value="1"/>
</dbReference>
<dbReference type="InterPro" id="IPR023867">
    <property type="entry name" value="Sulphatase_maturase_rSAM"/>
</dbReference>
<comment type="cofactor">
    <cofactor evidence="1">
        <name>[4Fe-4S] cluster</name>
        <dbReference type="ChEBI" id="CHEBI:49883"/>
    </cofactor>
</comment>
<evidence type="ECO:0000256" key="2">
    <source>
        <dbReference type="ARBA" id="ARBA00022485"/>
    </source>
</evidence>
<proteinExistence type="inferred from homology"/>
<dbReference type="Pfam" id="PF13186">
    <property type="entry name" value="SPASM"/>
    <property type="match status" value="1"/>
</dbReference>
<evidence type="ECO:0000256" key="5">
    <source>
        <dbReference type="ARBA" id="ARBA00023004"/>
    </source>
</evidence>
<dbReference type="CDD" id="cd21109">
    <property type="entry name" value="SPASM"/>
    <property type="match status" value="1"/>
</dbReference>
<keyword evidence="5" id="KW-0408">Iron</keyword>
<dbReference type="Pfam" id="PF04055">
    <property type="entry name" value="Radical_SAM"/>
    <property type="match status" value="1"/>
</dbReference>
<dbReference type="SUPFAM" id="SSF102114">
    <property type="entry name" value="Radical SAM enzymes"/>
    <property type="match status" value="1"/>
</dbReference>
<dbReference type="InterPro" id="IPR034391">
    <property type="entry name" value="AdoMet-like_SPASM_containing"/>
</dbReference>
<dbReference type="PROSITE" id="PS51918">
    <property type="entry name" value="RADICAL_SAM"/>
    <property type="match status" value="1"/>
</dbReference>
<dbReference type="SFLD" id="SFLDG01067">
    <property type="entry name" value="SPASM/twitch_domain_containing"/>
    <property type="match status" value="1"/>
</dbReference>
<evidence type="ECO:0000256" key="3">
    <source>
        <dbReference type="ARBA" id="ARBA00022691"/>
    </source>
</evidence>
<dbReference type="PANTHER" id="PTHR43273:SF3">
    <property type="entry name" value="ANAEROBIC SULFATASE-MATURATING ENZYME HOMOLOG ASLB-RELATED"/>
    <property type="match status" value="1"/>
</dbReference>
<accession>A0ABM8B2P8</accession>
<organism evidence="9 10">
    <name type="scientific">Pseudodesulfovibrio nedwellii</name>
    <dbReference type="NCBI Taxonomy" id="2973072"/>
    <lineage>
        <taxon>Bacteria</taxon>
        <taxon>Pseudomonadati</taxon>
        <taxon>Thermodesulfobacteriota</taxon>
        <taxon>Desulfovibrionia</taxon>
        <taxon>Desulfovibrionales</taxon>
        <taxon>Desulfovibrionaceae</taxon>
    </lineage>
</organism>
<evidence type="ECO:0000256" key="4">
    <source>
        <dbReference type="ARBA" id="ARBA00022723"/>
    </source>
</evidence>
<protein>
    <submittedName>
        <fullName evidence="9">Radical SAM protein</fullName>
    </submittedName>
</protein>
<dbReference type="CDD" id="cd01335">
    <property type="entry name" value="Radical_SAM"/>
    <property type="match status" value="1"/>
</dbReference>
<dbReference type="Gene3D" id="3.20.20.70">
    <property type="entry name" value="Aldolase class I"/>
    <property type="match status" value="1"/>
</dbReference>
<evidence type="ECO:0000313" key="10">
    <source>
        <dbReference type="Proteomes" id="UP001317742"/>
    </source>
</evidence>
<dbReference type="Proteomes" id="UP001317742">
    <property type="component" value="Chromosome"/>
</dbReference>
<keyword evidence="10" id="KW-1185">Reference proteome</keyword>
<dbReference type="RefSeq" id="WP_281760591.1">
    <property type="nucleotide sequence ID" value="NZ_AP026709.1"/>
</dbReference>
<comment type="similarity">
    <text evidence="7">Belongs to the radical SAM superfamily. Anaerobic sulfatase-maturating enzyme family.</text>
</comment>
<dbReference type="SFLD" id="SFLDS00029">
    <property type="entry name" value="Radical_SAM"/>
    <property type="match status" value="1"/>
</dbReference>
<dbReference type="SFLD" id="SFLDG01387">
    <property type="entry name" value="BtrN-like_SPASM_domain_contain"/>
    <property type="match status" value="1"/>
</dbReference>
<feature type="domain" description="Radical SAM core" evidence="8">
    <location>
        <begin position="50"/>
        <end position="285"/>
    </location>
</feature>
<evidence type="ECO:0000256" key="7">
    <source>
        <dbReference type="ARBA" id="ARBA00023601"/>
    </source>
</evidence>
<reference evidence="9 10" key="1">
    <citation type="submission" date="2022-08" db="EMBL/GenBank/DDBJ databases">
        <title>Genome Sequence of the sulphate-reducing bacterium, Pseudodesulfovibrio sp. SYK.</title>
        <authorList>
            <person name="Kondo R."/>
            <person name="Kataoka T."/>
        </authorList>
    </citation>
    <scope>NUCLEOTIDE SEQUENCE [LARGE SCALE GENOMIC DNA]</scope>
    <source>
        <strain evidence="9 10">SYK</strain>
    </source>
</reference>
<evidence type="ECO:0000259" key="8">
    <source>
        <dbReference type="PROSITE" id="PS51918"/>
    </source>
</evidence>
<evidence type="ECO:0000256" key="1">
    <source>
        <dbReference type="ARBA" id="ARBA00001966"/>
    </source>
</evidence>
<evidence type="ECO:0000313" key="9">
    <source>
        <dbReference type="EMBL" id="BDQ38085.1"/>
    </source>
</evidence>
<keyword evidence="3" id="KW-0949">S-adenosyl-L-methionine</keyword>
<evidence type="ECO:0000256" key="6">
    <source>
        <dbReference type="ARBA" id="ARBA00023014"/>
    </source>
</evidence>
<dbReference type="InterPro" id="IPR058240">
    <property type="entry name" value="rSAM_sf"/>
</dbReference>
<name>A0ABM8B2P8_9BACT</name>